<comment type="caution">
    <text evidence="2">The sequence shown here is derived from an EMBL/GenBank/DDBJ whole genome shotgun (WGS) entry which is preliminary data.</text>
</comment>
<sequence>MATSTELVQKKGDAAMVILEKLEEAIPLQELWQGQEETARWLEVSYLSLHEFPDVEAELRQNAVSCRQQQSLATNLVQKFNGTSRQIVEDLIPQVRDAVELLDAELAKDTIEMAVKWTSDMKKDAKDTQYRYQEIIINVNKNISSAKKKKEEVIHDKARLAEDEKKAEEMRKAIEEKKQKYKKEKEDAEKELDDEKKKAKALNDKYAQDNDLLDCFTPEMRRRPEKKEKSKGFFGLLGISQIVETIFDTEGKKREQDRKDRREVNEQLTKKREEVLKMANQDTEAEQELIEKRALLERLKNTKEMMGDESTLLTVVKYLAHVDEQLQRCIDFWDKMEGALGQLAKKTELGTPFLKKLENEKYQERYLAKLGEAESYWKMFSVICTKYVEISKGVEGKNLYAFLDGRVDSMSDAERKTAIEKLAIELGKQNLPAIMN</sequence>
<keyword evidence="3" id="KW-1185">Reference proteome</keyword>
<accession>A0AAD8G0W5</accession>
<dbReference type="AlphaFoldDB" id="A0AAD8G0W5"/>
<organism evidence="2 3">
    <name type="scientific">Acipenser oxyrinchus oxyrinchus</name>
    <dbReference type="NCBI Taxonomy" id="40147"/>
    <lineage>
        <taxon>Eukaryota</taxon>
        <taxon>Metazoa</taxon>
        <taxon>Chordata</taxon>
        <taxon>Craniata</taxon>
        <taxon>Vertebrata</taxon>
        <taxon>Euteleostomi</taxon>
        <taxon>Actinopterygii</taxon>
        <taxon>Chondrostei</taxon>
        <taxon>Acipenseriformes</taxon>
        <taxon>Acipenseridae</taxon>
        <taxon>Acipenser</taxon>
    </lineage>
</organism>
<protein>
    <submittedName>
        <fullName evidence="2">Uncharacterized protein</fullName>
    </submittedName>
</protein>
<evidence type="ECO:0000313" key="3">
    <source>
        <dbReference type="Proteomes" id="UP001230051"/>
    </source>
</evidence>
<keyword evidence="1" id="KW-0175">Coiled coil</keyword>
<dbReference type="EMBL" id="JAGXEW010000015">
    <property type="protein sequence ID" value="KAK1163578.1"/>
    <property type="molecule type" value="Genomic_DNA"/>
</dbReference>
<gene>
    <name evidence="2" type="ORF">AOXY_G17102</name>
</gene>
<dbReference type="Proteomes" id="UP001230051">
    <property type="component" value="Unassembled WGS sequence"/>
</dbReference>
<feature type="coiled-coil region" evidence="1">
    <location>
        <begin position="254"/>
        <end position="305"/>
    </location>
</feature>
<reference evidence="2" key="1">
    <citation type="submission" date="2022-02" db="EMBL/GenBank/DDBJ databases">
        <title>Atlantic sturgeon de novo genome assembly.</title>
        <authorList>
            <person name="Stock M."/>
            <person name="Klopp C."/>
            <person name="Guiguen Y."/>
            <person name="Cabau C."/>
            <person name="Parinello H."/>
            <person name="Santidrian Yebra-Pimentel E."/>
            <person name="Kuhl H."/>
            <person name="Dirks R.P."/>
            <person name="Guessner J."/>
            <person name="Wuertz S."/>
            <person name="Du K."/>
            <person name="Schartl M."/>
        </authorList>
    </citation>
    <scope>NUCLEOTIDE SEQUENCE</scope>
    <source>
        <strain evidence="2">STURGEONOMICS-FGT-2020</strain>
        <tissue evidence="2">Whole blood</tissue>
    </source>
</reference>
<name>A0AAD8G0W5_ACIOX</name>
<feature type="coiled-coil region" evidence="1">
    <location>
        <begin position="157"/>
        <end position="212"/>
    </location>
</feature>
<evidence type="ECO:0000313" key="2">
    <source>
        <dbReference type="EMBL" id="KAK1163578.1"/>
    </source>
</evidence>
<evidence type="ECO:0000256" key="1">
    <source>
        <dbReference type="SAM" id="Coils"/>
    </source>
</evidence>
<proteinExistence type="predicted"/>